<gene>
    <name evidence="1" type="ORF">ASPGLDRAFT_40632</name>
</gene>
<evidence type="ECO:0000313" key="1">
    <source>
        <dbReference type="EMBL" id="OJJ78615.1"/>
    </source>
</evidence>
<dbReference type="OrthoDB" id="2103397at2759"/>
<sequence>MRRKVMVEVAMGLLRTTLHHAEPDFRKKTIKYLDGLKQKTKGKLPTLAVHDLSVDDVEKKIFRIKVNWNNAYKWERELKGCEGLGKQHTLNGCADYTLLYGAPPQDIESNMCVVEARKRWDFGNGMAQILAYMAMVASSRAKDCRQNHTMYEILWDG</sequence>
<dbReference type="EMBL" id="KV878931">
    <property type="protein sequence ID" value="OJJ78615.1"/>
    <property type="molecule type" value="Genomic_DNA"/>
</dbReference>
<dbReference type="Proteomes" id="UP000184300">
    <property type="component" value="Unassembled WGS sequence"/>
</dbReference>
<reference evidence="2" key="1">
    <citation type="journal article" date="2017" name="Genome Biol.">
        <title>Comparative genomics reveals high biological diversity and specific adaptations in the industrially and medically important fungal genus Aspergillus.</title>
        <authorList>
            <person name="de Vries R.P."/>
            <person name="Riley R."/>
            <person name="Wiebenga A."/>
            <person name="Aguilar-Osorio G."/>
            <person name="Amillis S."/>
            <person name="Uchima C.A."/>
            <person name="Anderluh G."/>
            <person name="Asadollahi M."/>
            <person name="Askin M."/>
            <person name="Barry K."/>
            <person name="Battaglia E."/>
            <person name="Bayram O."/>
            <person name="Benocci T."/>
            <person name="Braus-Stromeyer S.A."/>
            <person name="Caldana C."/>
            <person name="Canovas D."/>
            <person name="Cerqueira G.C."/>
            <person name="Chen F."/>
            <person name="Chen W."/>
            <person name="Choi C."/>
            <person name="Clum A."/>
            <person name="Dos Santos R.A."/>
            <person name="Damasio A.R."/>
            <person name="Diallinas G."/>
            <person name="Emri T."/>
            <person name="Fekete E."/>
            <person name="Flipphi M."/>
            <person name="Freyberg S."/>
            <person name="Gallo A."/>
            <person name="Gournas C."/>
            <person name="Habgood R."/>
            <person name="Hainaut M."/>
            <person name="Harispe M.L."/>
            <person name="Henrissat B."/>
            <person name="Hilden K.S."/>
            <person name="Hope R."/>
            <person name="Hossain A."/>
            <person name="Karabika E."/>
            <person name="Karaffa L."/>
            <person name="Karanyi Z."/>
            <person name="Krasevec N."/>
            <person name="Kuo A."/>
            <person name="Kusch H."/>
            <person name="LaButti K."/>
            <person name="Lagendijk E.L."/>
            <person name="Lapidus A."/>
            <person name="Levasseur A."/>
            <person name="Lindquist E."/>
            <person name="Lipzen A."/>
            <person name="Logrieco A.F."/>
            <person name="MacCabe A."/>
            <person name="Maekelae M.R."/>
            <person name="Malavazi I."/>
            <person name="Melin P."/>
            <person name="Meyer V."/>
            <person name="Mielnichuk N."/>
            <person name="Miskei M."/>
            <person name="Molnar A.P."/>
            <person name="Mule G."/>
            <person name="Ngan C.Y."/>
            <person name="Orejas M."/>
            <person name="Orosz E."/>
            <person name="Ouedraogo J.P."/>
            <person name="Overkamp K.M."/>
            <person name="Park H.-S."/>
            <person name="Perrone G."/>
            <person name="Piumi F."/>
            <person name="Punt P.J."/>
            <person name="Ram A.F."/>
            <person name="Ramon A."/>
            <person name="Rauscher S."/>
            <person name="Record E."/>
            <person name="Riano-Pachon D.M."/>
            <person name="Robert V."/>
            <person name="Roehrig J."/>
            <person name="Ruller R."/>
            <person name="Salamov A."/>
            <person name="Salih N.S."/>
            <person name="Samson R.A."/>
            <person name="Sandor E."/>
            <person name="Sanguinetti M."/>
            <person name="Schuetze T."/>
            <person name="Sepcic K."/>
            <person name="Shelest E."/>
            <person name="Sherlock G."/>
            <person name="Sophianopoulou V."/>
            <person name="Squina F.M."/>
            <person name="Sun H."/>
            <person name="Susca A."/>
            <person name="Todd R.B."/>
            <person name="Tsang A."/>
            <person name="Unkles S.E."/>
            <person name="van de Wiele N."/>
            <person name="van Rossen-Uffink D."/>
            <person name="Oliveira J.V."/>
            <person name="Vesth T.C."/>
            <person name="Visser J."/>
            <person name="Yu J.-H."/>
            <person name="Zhou M."/>
            <person name="Andersen M.R."/>
            <person name="Archer D.B."/>
            <person name="Baker S.E."/>
            <person name="Benoit I."/>
            <person name="Brakhage A.A."/>
            <person name="Braus G.H."/>
            <person name="Fischer R."/>
            <person name="Frisvad J.C."/>
            <person name="Goldman G.H."/>
            <person name="Houbraken J."/>
            <person name="Oakley B."/>
            <person name="Pocsi I."/>
            <person name="Scazzocchio C."/>
            <person name="Seiboth B."/>
            <person name="vanKuyk P.A."/>
            <person name="Wortman J."/>
            <person name="Dyer P.S."/>
            <person name="Grigoriev I.V."/>
        </authorList>
    </citation>
    <scope>NUCLEOTIDE SEQUENCE [LARGE SCALE GENOMIC DNA]</scope>
    <source>
        <strain evidence="2">CBS 516.65</strain>
    </source>
</reference>
<protein>
    <submittedName>
        <fullName evidence="1">Uncharacterized protein</fullName>
    </submittedName>
</protein>
<dbReference type="RefSeq" id="XP_022395313.1">
    <property type="nucleotide sequence ID" value="XM_022545241.1"/>
</dbReference>
<evidence type="ECO:0000313" key="2">
    <source>
        <dbReference type="Proteomes" id="UP000184300"/>
    </source>
</evidence>
<dbReference type="GeneID" id="34461502"/>
<dbReference type="VEuPathDB" id="FungiDB:ASPGLDRAFT_40632"/>
<proteinExistence type="predicted"/>
<keyword evidence="2" id="KW-1185">Reference proteome</keyword>
<name>A0A1L9V3U6_ASPGL</name>
<accession>A0A1L9V3U6</accession>
<organism evidence="1 2">
    <name type="scientific">Aspergillus glaucus CBS 516.65</name>
    <dbReference type="NCBI Taxonomy" id="1160497"/>
    <lineage>
        <taxon>Eukaryota</taxon>
        <taxon>Fungi</taxon>
        <taxon>Dikarya</taxon>
        <taxon>Ascomycota</taxon>
        <taxon>Pezizomycotina</taxon>
        <taxon>Eurotiomycetes</taxon>
        <taxon>Eurotiomycetidae</taxon>
        <taxon>Eurotiales</taxon>
        <taxon>Aspergillaceae</taxon>
        <taxon>Aspergillus</taxon>
        <taxon>Aspergillus subgen. Aspergillus</taxon>
    </lineage>
</organism>
<dbReference type="STRING" id="1160497.A0A1L9V3U6"/>
<dbReference type="AlphaFoldDB" id="A0A1L9V3U6"/>